<proteinExistence type="predicted"/>
<dbReference type="InterPro" id="IPR002110">
    <property type="entry name" value="Ankyrin_rpt"/>
</dbReference>
<reference evidence="4 5" key="1">
    <citation type="submission" date="2022-10" db="EMBL/GenBank/DDBJ databases">
        <title>Defluviimonas sp. nov., isolated from ocean surface sediments.</title>
        <authorList>
            <person name="He W."/>
            <person name="Wang L."/>
            <person name="Zhang D.-F."/>
        </authorList>
    </citation>
    <scope>NUCLEOTIDE SEQUENCE [LARGE SCALE GENOMIC DNA]</scope>
    <source>
        <strain evidence="4 5">WL0024</strain>
    </source>
</reference>
<comment type="caution">
    <text evidence="4">The sequence shown here is derived from an EMBL/GenBank/DDBJ whole genome shotgun (WGS) entry which is preliminary data.</text>
</comment>
<dbReference type="SMART" id="SM00248">
    <property type="entry name" value="ANK"/>
    <property type="match status" value="2"/>
</dbReference>
<evidence type="ECO:0000256" key="1">
    <source>
        <dbReference type="ARBA" id="ARBA00022737"/>
    </source>
</evidence>
<keyword evidence="5" id="KW-1185">Reference proteome</keyword>
<dbReference type="SUPFAM" id="SSF48403">
    <property type="entry name" value="Ankyrin repeat"/>
    <property type="match status" value="1"/>
</dbReference>
<dbReference type="InterPro" id="IPR036770">
    <property type="entry name" value="Ankyrin_rpt-contain_sf"/>
</dbReference>
<dbReference type="PANTHER" id="PTHR24198:SF188">
    <property type="entry name" value="ANKYRIN REPEAT DOMAIN 55"/>
    <property type="match status" value="1"/>
</dbReference>
<dbReference type="PANTHER" id="PTHR24198">
    <property type="entry name" value="ANKYRIN REPEAT AND PROTEIN KINASE DOMAIN-CONTAINING PROTEIN"/>
    <property type="match status" value="1"/>
</dbReference>
<gene>
    <name evidence="4" type="ORF">OEZ60_18010</name>
</gene>
<dbReference type="PROSITE" id="PS50297">
    <property type="entry name" value="ANK_REP_REGION"/>
    <property type="match status" value="1"/>
</dbReference>
<evidence type="ECO:0000256" key="3">
    <source>
        <dbReference type="PROSITE-ProRule" id="PRU00023"/>
    </source>
</evidence>
<organism evidence="4 5">
    <name type="scientific">Albidovulum salinarum</name>
    <dbReference type="NCBI Taxonomy" id="2984153"/>
    <lineage>
        <taxon>Bacteria</taxon>
        <taxon>Pseudomonadati</taxon>
        <taxon>Pseudomonadota</taxon>
        <taxon>Alphaproteobacteria</taxon>
        <taxon>Rhodobacterales</taxon>
        <taxon>Paracoccaceae</taxon>
        <taxon>Albidovulum</taxon>
    </lineage>
</organism>
<evidence type="ECO:0000256" key="2">
    <source>
        <dbReference type="ARBA" id="ARBA00023043"/>
    </source>
</evidence>
<keyword evidence="2 3" id="KW-0040">ANK repeat</keyword>
<dbReference type="PROSITE" id="PS50088">
    <property type="entry name" value="ANK_REPEAT"/>
    <property type="match status" value="1"/>
</dbReference>
<keyword evidence="1" id="KW-0677">Repeat</keyword>
<evidence type="ECO:0000313" key="5">
    <source>
        <dbReference type="Proteomes" id="UP001209535"/>
    </source>
</evidence>
<accession>A0ABT2X7H0</accession>
<dbReference type="RefSeq" id="WP_263339220.1">
    <property type="nucleotide sequence ID" value="NZ_JAOVQO010000019.1"/>
</dbReference>
<dbReference type="EMBL" id="JAOVQO010000019">
    <property type="protein sequence ID" value="MCU9849897.1"/>
    <property type="molecule type" value="Genomic_DNA"/>
</dbReference>
<evidence type="ECO:0000313" key="4">
    <source>
        <dbReference type="EMBL" id="MCU9849897.1"/>
    </source>
</evidence>
<dbReference type="Proteomes" id="UP001209535">
    <property type="component" value="Unassembled WGS sequence"/>
</dbReference>
<name>A0ABT2X7H0_9RHOB</name>
<dbReference type="Gene3D" id="1.25.40.20">
    <property type="entry name" value="Ankyrin repeat-containing domain"/>
    <property type="match status" value="1"/>
</dbReference>
<dbReference type="Pfam" id="PF12796">
    <property type="entry name" value="Ank_2"/>
    <property type="match status" value="1"/>
</dbReference>
<sequence length="143" mass="15317">MTNAIDSGNPEAVAWVLSKNPQINYVDDEGFTVLMSALQVEIDCRLPPDEASALTIRLVDLLCDAGADINLTATLGSTALHTAAAWSSPTVVRHLLSRGADPHAADWDYVPEKPAAIAKSKKRWEVHAILCQAMGMTPAGRPE</sequence>
<protein>
    <submittedName>
        <fullName evidence="4">Ankyrin repeat domain-containing protein</fullName>
    </submittedName>
</protein>
<feature type="repeat" description="ANK" evidence="3">
    <location>
        <begin position="75"/>
        <end position="107"/>
    </location>
</feature>